<dbReference type="RefSeq" id="XP_005648764.1">
    <property type="nucleotide sequence ID" value="XM_005648707.1"/>
</dbReference>
<dbReference type="KEGG" id="csl:COCSUDRAFT_62728"/>
<keyword evidence="4" id="KW-1185">Reference proteome</keyword>
<dbReference type="PANTHER" id="PTHR32385:SF15">
    <property type="entry name" value="INOSITOL PHOSPHOCERAMIDE MANNOSYLTRANSFERASE 1"/>
    <property type="match status" value="1"/>
</dbReference>
<dbReference type="EMBL" id="AGSI01000006">
    <property type="protein sequence ID" value="EIE24220.1"/>
    <property type="molecule type" value="Genomic_DNA"/>
</dbReference>
<dbReference type="InterPro" id="IPR029044">
    <property type="entry name" value="Nucleotide-diphossugar_trans"/>
</dbReference>
<dbReference type="SUPFAM" id="SSF53448">
    <property type="entry name" value="Nucleotide-diphospho-sugar transferases"/>
    <property type="match status" value="1"/>
</dbReference>
<dbReference type="GO" id="GO:0016020">
    <property type="term" value="C:membrane"/>
    <property type="evidence" value="ECO:0007669"/>
    <property type="project" value="GOC"/>
</dbReference>
<evidence type="ECO:0008006" key="5">
    <source>
        <dbReference type="Google" id="ProtNLM"/>
    </source>
</evidence>
<proteinExistence type="predicted"/>
<dbReference type="OrthoDB" id="3647at2759"/>
<dbReference type="GO" id="GO:0051999">
    <property type="term" value="P:mannosyl-inositol phosphorylceramide biosynthetic process"/>
    <property type="evidence" value="ECO:0007669"/>
    <property type="project" value="TreeGrafter"/>
</dbReference>
<dbReference type="eggNOG" id="ENOG502QS3D">
    <property type="taxonomic scope" value="Eukaryota"/>
</dbReference>
<dbReference type="GeneID" id="17042218"/>
<dbReference type="InterPro" id="IPR007577">
    <property type="entry name" value="GlycoTrfase_DXD_sugar-bd_CS"/>
</dbReference>
<evidence type="ECO:0000313" key="4">
    <source>
        <dbReference type="Proteomes" id="UP000007264"/>
    </source>
</evidence>
<evidence type="ECO:0000256" key="2">
    <source>
        <dbReference type="SAM" id="Phobius"/>
    </source>
</evidence>
<dbReference type="Proteomes" id="UP000007264">
    <property type="component" value="Unassembled WGS sequence"/>
</dbReference>
<feature type="transmembrane region" description="Helical" evidence="2">
    <location>
        <begin position="42"/>
        <end position="65"/>
    </location>
</feature>
<evidence type="ECO:0000313" key="3">
    <source>
        <dbReference type="EMBL" id="EIE24220.1"/>
    </source>
</evidence>
<dbReference type="InterPro" id="IPR051706">
    <property type="entry name" value="Glycosyltransferase_domain"/>
</dbReference>
<protein>
    <recommendedName>
        <fullName evidence="5">Glycosyltransferase family 32 protein</fullName>
    </recommendedName>
</protein>
<keyword evidence="2" id="KW-0812">Transmembrane</keyword>
<feature type="transmembrane region" description="Helical" evidence="2">
    <location>
        <begin position="307"/>
        <end position="329"/>
    </location>
</feature>
<keyword evidence="2" id="KW-1133">Transmembrane helix</keyword>
<organism evidence="3 4">
    <name type="scientific">Coccomyxa subellipsoidea (strain C-169)</name>
    <name type="common">Green microalga</name>
    <dbReference type="NCBI Taxonomy" id="574566"/>
    <lineage>
        <taxon>Eukaryota</taxon>
        <taxon>Viridiplantae</taxon>
        <taxon>Chlorophyta</taxon>
        <taxon>core chlorophytes</taxon>
        <taxon>Trebouxiophyceae</taxon>
        <taxon>Trebouxiophyceae incertae sedis</taxon>
        <taxon>Coccomyxaceae</taxon>
        <taxon>Coccomyxa</taxon>
        <taxon>Coccomyxa subellipsoidea</taxon>
    </lineage>
</organism>
<name>I0Z0Q1_COCSC</name>
<dbReference type="Pfam" id="PF04488">
    <property type="entry name" value="Gly_transf_sug"/>
    <property type="match status" value="1"/>
</dbReference>
<comment type="caution">
    <text evidence="3">The sequence shown here is derived from an EMBL/GenBank/DDBJ whole genome shotgun (WGS) entry which is preliminary data.</text>
</comment>
<evidence type="ECO:0000256" key="1">
    <source>
        <dbReference type="ARBA" id="ARBA00022679"/>
    </source>
</evidence>
<dbReference type="PANTHER" id="PTHR32385">
    <property type="entry name" value="MANNOSYL PHOSPHORYLINOSITOL CERAMIDE SYNTHASE"/>
    <property type="match status" value="1"/>
</dbReference>
<keyword evidence="2" id="KW-0472">Membrane</keyword>
<dbReference type="Gene3D" id="3.90.550.20">
    <property type="match status" value="1"/>
</dbReference>
<sequence>MQQQQPQLRAADSSSAPAGRCRALLPALRRMLPACAARQRRVCLVAGACLCLLLFSVLALTAPWWGTWLLWQPSRTSYVTDSLDPDRGWQGNSTAERELVVPRIIHQTWKTEVIPEKWVAARQSCMDMHPGYEFRLWTDDSAHEVLAKEMPQLLPTYDSYIYNIERADAIRYALLYLYGGFYMDLDIECRRPLDFLRAYPFVMPQTRPVGFSNDFLAAAPGHPFVAQLLAALPRWNLWLLSKYPTVMFSTGPMFVTLQASLYRSRRSLWVLPDRLYGKYVPAGDSLFVHLFGSSWHGDDAKSALWLVHHPLLLLGAGVLSAVACALYLWRRSCTLLGAGQAQSDLESAALKMC</sequence>
<keyword evidence="1" id="KW-0808">Transferase</keyword>
<dbReference type="GO" id="GO:0000030">
    <property type="term" value="F:mannosyltransferase activity"/>
    <property type="evidence" value="ECO:0007669"/>
    <property type="project" value="TreeGrafter"/>
</dbReference>
<reference evidence="3 4" key="1">
    <citation type="journal article" date="2012" name="Genome Biol.">
        <title>The genome of the polar eukaryotic microalga coccomyxa subellipsoidea reveals traits of cold adaptation.</title>
        <authorList>
            <person name="Blanc G."/>
            <person name="Agarkova I."/>
            <person name="Grimwood J."/>
            <person name="Kuo A."/>
            <person name="Brueggeman A."/>
            <person name="Dunigan D."/>
            <person name="Gurnon J."/>
            <person name="Ladunga I."/>
            <person name="Lindquist E."/>
            <person name="Lucas S."/>
            <person name="Pangilinan J."/>
            <person name="Proschold T."/>
            <person name="Salamov A."/>
            <person name="Schmutz J."/>
            <person name="Weeks D."/>
            <person name="Yamada T."/>
            <person name="Claverie J.M."/>
            <person name="Grigoriev I."/>
            <person name="Van Etten J."/>
            <person name="Lomsadze A."/>
            <person name="Borodovsky M."/>
        </authorList>
    </citation>
    <scope>NUCLEOTIDE SEQUENCE [LARGE SCALE GENOMIC DNA]</scope>
    <source>
        <strain evidence="3 4">C-169</strain>
    </source>
</reference>
<dbReference type="AlphaFoldDB" id="I0Z0Q1"/>
<gene>
    <name evidence="3" type="ORF">COCSUDRAFT_62728</name>
</gene>
<accession>I0Z0Q1</accession>